<feature type="transmembrane region" description="Helical" evidence="6">
    <location>
        <begin position="54"/>
        <end position="74"/>
    </location>
</feature>
<sequence>MIAAFALLLAFQLAGETLRVALHLPVPGPVLGMALLMVYLIARRGPDEHLRTTAGGLLQNLSLLFVPAGTGVMLHASRLADEAWPIAIALVASTILGLAATGLTLHYLTRKRANGGTR</sequence>
<dbReference type="Proteomes" id="UP001157167">
    <property type="component" value="Unassembled WGS sequence"/>
</dbReference>
<keyword evidence="8" id="KW-1185">Reference proteome</keyword>
<feature type="transmembrane region" description="Helical" evidence="6">
    <location>
        <begin position="24"/>
        <end position="42"/>
    </location>
</feature>
<reference evidence="8" key="1">
    <citation type="journal article" date="2019" name="Int. J. Syst. Evol. Microbiol.">
        <title>The Global Catalogue of Microorganisms (GCM) 10K type strain sequencing project: providing services to taxonomists for standard genome sequencing and annotation.</title>
        <authorList>
            <consortium name="The Broad Institute Genomics Platform"/>
            <consortium name="The Broad Institute Genome Sequencing Center for Infectious Disease"/>
            <person name="Wu L."/>
            <person name="Ma J."/>
        </authorList>
    </citation>
    <scope>NUCLEOTIDE SEQUENCE [LARGE SCALE GENOMIC DNA]</scope>
    <source>
        <strain evidence="8">NBRC 102407</strain>
    </source>
</reference>
<keyword evidence="4 6" id="KW-1133">Transmembrane helix</keyword>
<proteinExistence type="predicted"/>
<evidence type="ECO:0000256" key="5">
    <source>
        <dbReference type="ARBA" id="ARBA00023136"/>
    </source>
</evidence>
<gene>
    <name evidence="7" type="ORF">GCM10007933_32810</name>
</gene>
<name>A0ABQ6FHA6_9RHOO</name>
<evidence type="ECO:0000313" key="7">
    <source>
        <dbReference type="EMBL" id="GLT23810.1"/>
    </source>
</evidence>
<dbReference type="InterPro" id="IPR005538">
    <property type="entry name" value="LrgA/CidA"/>
</dbReference>
<keyword evidence="3 6" id="KW-0812">Transmembrane</keyword>
<dbReference type="PANTHER" id="PTHR33931">
    <property type="entry name" value="HOLIN-LIKE PROTEIN CIDA-RELATED"/>
    <property type="match status" value="1"/>
</dbReference>
<dbReference type="Pfam" id="PF03788">
    <property type="entry name" value="LrgA"/>
    <property type="match status" value="1"/>
</dbReference>
<protein>
    <submittedName>
        <fullName evidence="7">CidA/LrgA family protein</fullName>
    </submittedName>
</protein>
<keyword evidence="2" id="KW-1003">Cell membrane</keyword>
<feature type="transmembrane region" description="Helical" evidence="6">
    <location>
        <begin position="86"/>
        <end position="108"/>
    </location>
</feature>
<evidence type="ECO:0000256" key="2">
    <source>
        <dbReference type="ARBA" id="ARBA00022475"/>
    </source>
</evidence>
<accession>A0ABQ6FHA6</accession>
<evidence type="ECO:0000256" key="4">
    <source>
        <dbReference type="ARBA" id="ARBA00022989"/>
    </source>
</evidence>
<keyword evidence="5 6" id="KW-0472">Membrane</keyword>
<dbReference type="PANTHER" id="PTHR33931:SF2">
    <property type="entry name" value="HOLIN-LIKE PROTEIN CIDA"/>
    <property type="match status" value="1"/>
</dbReference>
<evidence type="ECO:0000256" key="1">
    <source>
        <dbReference type="ARBA" id="ARBA00004651"/>
    </source>
</evidence>
<evidence type="ECO:0000313" key="8">
    <source>
        <dbReference type="Proteomes" id="UP001157167"/>
    </source>
</evidence>
<comment type="subcellular location">
    <subcellularLocation>
        <location evidence="1">Cell membrane</location>
        <topology evidence="1">Multi-pass membrane protein</topology>
    </subcellularLocation>
</comment>
<evidence type="ECO:0000256" key="6">
    <source>
        <dbReference type="SAM" id="Phobius"/>
    </source>
</evidence>
<dbReference type="RefSeq" id="WP_153159836.1">
    <property type="nucleotide sequence ID" value="NZ_BSPX01000061.1"/>
</dbReference>
<organism evidence="7 8">
    <name type="scientific">Zoogloea oryzae</name>
    <dbReference type="NCBI Taxonomy" id="310767"/>
    <lineage>
        <taxon>Bacteria</taxon>
        <taxon>Pseudomonadati</taxon>
        <taxon>Pseudomonadota</taxon>
        <taxon>Betaproteobacteria</taxon>
        <taxon>Rhodocyclales</taxon>
        <taxon>Zoogloeaceae</taxon>
        <taxon>Zoogloea</taxon>
    </lineage>
</organism>
<dbReference type="EMBL" id="BSPX01000061">
    <property type="protein sequence ID" value="GLT23810.1"/>
    <property type="molecule type" value="Genomic_DNA"/>
</dbReference>
<comment type="caution">
    <text evidence="7">The sequence shown here is derived from an EMBL/GenBank/DDBJ whole genome shotgun (WGS) entry which is preliminary data.</text>
</comment>
<evidence type="ECO:0000256" key="3">
    <source>
        <dbReference type="ARBA" id="ARBA00022692"/>
    </source>
</evidence>